<evidence type="ECO:0000256" key="5">
    <source>
        <dbReference type="ARBA" id="ARBA00023002"/>
    </source>
</evidence>
<dbReference type="InterPro" id="IPR037069">
    <property type="entry name" value="AcylCoA_DH/ox_N_sf"/>
</dbReference>
<dbReference type="InterPro" id="IPR009100">
    <property type="entry name" value="AcylCoA_DH/oxidase_NM_dom_sf"/>
</dbReference>
<evidence type="ECO:0000256" key="1">
    <source>
        <dbReference type="ARBA" id="ARBA00001974"/>
    </source>
</evidence>
<protein>
    <submittedName>
        <fullName evidence="8">Acyl-CoA dehydrogenase</fullName>
    </submittedName>
</protein>
<dbReference type="InterPro" id="IPR013786">
    <property type="entry name" value="AcylCoA_DH/ox_N"/>
</dbReference>
<evidence type="ECO:0000256" key="4">
    <source>
        <dbReference type="ARBA" id="ARBA00022827"/>
    </source>
</evidence>
<name>A0A1X1ZVU2_9MYCO</name>
<dbReference type="InterPro" id="IPR036250">
    <property type="entry name" value="AcylCo_DH-like_C"/>
</dbReference>
<keyword evidence="4" id="KW-0274">FAD</keyword>
<reference evidence="8 9" key="1">
    <citation type="submission" date="2016-01" db="EMBL/GenBank/DDBJ databases">
        <title>The new phylogeny of the genus Mycobacterium.</title>
        <authorList>
            <person name="Tarcisio F."/>
            <person name="Conor M."/>
            <person name="Antonella G."/>
            <person name="Elisabetta G."/>
            <person name="Giulia F.S."/>
            <person name="Sara T."/>
            <person name="Anna F."/>
            <person name="Clotilde B."/>
            <person name="Roberto B."/>
            <person name="Veronica D.S."/>
            <person name="Fabio R."/>
            <person name="Monica P."/>
            <person name="Olivier J."/>
            <person name="Enrico T."/>
            <person name="Nicola S."/>
        </authorList>
    </citation>
    <scope>NUCLEOTIDE SEQUENCE [LARGE SCALE GENOMIC DNA]</scope>
    <source>
        <strain evidence="8 9">DSM 44572</strain>
    </source>
</reference>
<dbReference type="RefSeq" id="WP_085076983.1">
    <property type="nucleotide sequence ID" value="NZ_JACKRZ010000258.1"/>
</dbReference>
<dbReference type="GO" id="GO:0003995">
    <property type="term" value="F:acyl-CoA dehydrogenase activity"/>
    <property type="evidence" value="ECO:0007669"/>
    <property type="project" value="TreeGrafter"/>
</dbReference>
<dbReference type="Pfam" id="PF02771">
    <property type="entry name" value="Acyl-CoA_dh_N"/>
    <property type="match status" value="1"/>
</dbReference>
<gene>
    <name evidence="8" type="ORF">AWC19_27240</name>
</gene>
<dbReference type="InterPro" id="IPR046373">
    <property type="entry name" value="Acyl-CoA_Oxase/DH_mid-dom_sf"/>
</dbReference>
<dbReference type="Gene3D" id="1.10.540.10">
    <property type="entry name" value="Acyl-CoA dehydrogenase/oxidase, N-terminal domain"/>
    <property type="match status" value="1"/>
</dbReference>
<keyword evidence="5" id="KW-0560">Oxidoreductase</keyword>
<accession>A0A1X1ZVU2</accession>
<dbReference type="CDD" id="cd00567">
    <property type="entry name" value="ACAD"/>
    <property type="match status" value="1"/>
</dbReference>
<evidence type="ECO:0000313" key="8">
    <source>
        <dbReference type="EMBL" id="ORW28269.1"/>
    </source>
</evidence>
<dbReference type="Pfam" id="PF00441">
    <property type="entry name" value="Acyl-CoA_dh_1"/>
    <property type="match status" value="1"/>
</dbReference>
<keyword evidence="3" id="KW-0285">Flavoprotein</keyword>
<evidence type="ECO:0000256" key="2">
    <source>
        <dbReference type="ARBA" id="ARBA00009347"/>
    </source>
</evidence>
<comment type="caution">
    <text evidence="8">The sequence shown here is derived from an EMBL/GenBank/DDBJ whole genome shotgun (WGS) entry which is preliminary data.</text>
</comment>
<dbReference type="Proteomes" id="UP000193529">
    <property type="component" value="Unassembled WGS sequence"/>
</dbReference>
<organism evidence="8 9">
    <name type="scientific">Mycobacterium palustre</name>
    <dbReference type="NCBI Taxonomy" id="153971"/>
    <lineage>
        <taxon>Bacteria</taxon>
        <taxon>Bacillati</taxon>
        <taxon>Actinomycetota</taxon>
        <taxon>Actinomycetes</taxon>
        <taxon>Mycobacteriales</taxon>
        <taxon>Mycobacteriaceae</taxon>
        <taxon>Mycobacterium</taxon>
        <taxon>Mycobacterium simiae complex</taxon>
    </lineage>
</organism>
<feature type="domain" description="Acyl-CoA dehydrogenase/oxidase C-terminal" evidence="6">
    <location>
        <begin position="235"/>
        <end position="371"/>
    </location>
</feature>
<dbReference type="PANTHER" id="PTHR43884:SF20">
    <property type="entry name" value="ACYL-COA DEHYDROGENASE FADE28"/>
    <property type="match status" value="1"/>
</dbReference>
<evidence type="ECO:0000313" key="9">
    <source>
        <dbReference type="Proteomes" id="UP000193529"/>
    </source>
</evidence>
<dbReference type="AlphaFoldDB" id="A0A1X1ZVU2"/>
<comment type="cofactor">
    <cofactor evidence="1">
        <name>FAD</name>
        <dbReference type="ChEBI" id="CHEBI:57692"/>
    </cofactor>
</comment>
<keyword evidence="9" id="KW-1185">Reference proteome</keyword>
<proteinExistence type="inferred from homology"/>
<evidence type="ECO:0000259" key="7">
    <source>
        <dbReference type="Pfam" id="PF02771"/>
    </source>
</evidence>
<dbReference type="OrthoDB" id="8677713at2"/>
<dbReference type="GO" id="GO:0050660">
    <property type="term" value="F:flavin adenine dinucleotide binding"/>
    <property type="evidence" value="ECO:0007669"/>
    <property type="project" value="InterPro"/>
</dbReference>
<comment type="similarity">
    <text evidence="2">Belongs to the acyl-CoA dehydrogenase family.</text>
</comment>
<dbReference type="STRING" id="153971.AWC19_27240"/>
<dbReference type="EMBL" id="LQPJ01000061">
    <property type="protein sequence ID" value="ORW28269.1"/>
    <property type="molecule type" value="Genomic_DNA"/>
</dbReference>
<feature type="domain" description="Acyl-CoA dehydrogenase/oxidase N-terminal" evidence="7">
    <location>
        <begin position="13"/>
        <end position="105"/>
    </location>
</feature>
<dbReference type="SUPFAM" id="SSF56645">
    <property type="entry name" value="Acyl-CoA dehydrogenase NM domain-like"/>
    <property type="match status" value="1"/>
</dbReference>
<evidence type="ECO:0000256" key="3">
    <source>
        <dbReference type="ARBA" id="ARBA00022630"/>
    </source>
</evidence>
<dbReference type="PANTHER" id="PTHR43884">
    <property type="entry name" value="ACYL-COA DEHYDROGENASE"/>
    <property type="match status" value="1"/>
</dbReference>
<dbReference type="SUPFAM" id="SSF47203">
    <property type="entry name" value="Acyl-CoA dehydrogenase C-terminal domain-like"/>
    <property type="match status" value="1"/>
</dbReference>
<dbReference type="InterPro" id="IPR009075">
    <property type="entry name" value="AcylCo_DH/oxidase_C"/>
</dbReference>
<sequence>MATLARDEALELARSVRAACTHLATDNEVRSVAFREDGRAFHTELWHVLCQQVGVSAIAIPEIYGGAGYGASALGVVAAELGRALAPVPFLASAVLATGLLTDFGCGSDILEPLATGERSAAAVITSDGGAWDRSRVTLTARRRGDQWTVNGQARHVLHGETADTFVVIALVDNEPIALLVDAADPGVRIDAEPVLDGTRPMATVVFSGSSGVPLLGSEPTEAIVARNVDRTIAVLSAEQVGSCEKLLEFTTEYARTRVQFGRPIGSFQAVKHMCANMLVSLEWARSASQAALDAADVGGGAPNDELPWRASMAKAICSEALRDAAHTSTQIHGAVGFSWEGPVNLHLRRARTDEVIFGGLAEHWDRLAAHVAPPRPHVSVASV</sequence>
<dbReference type="Gene3D" id="1.20.140.10">
    <property type="entry name" value="Butyryl-CoA Dehydrogenase, subunit A, domain 3"/>
    <property type="match status" value="1"/>
</dbReference>
<dbReference type="Gene3D" id="2.40.110.10">
    <property type="entry name" value="Butyryl-CoA Dehydrogenase, subunit A, domain 2"/>
    <property type="match status" value="1"/>
</dbReference>
<evidence type="ECO:0000259" key="6">
    <source>
        <dbReference type="Pfam" id="PF00441"/>
    </source>
</evidence>